<dbReference type="AlphaFoldDB" id="A0A9W9LDK0"/>
<dbReference type="PANTHER" id="PTHR31087:SF161">
    <property type="entry name" value="TUBBY C 2 FAMILY PROTEIN"/>
    <property type="match status" value="1"/>
</dbReference>
<reference evidence="2" key="1">
    <citation type="submission" date="2022-11" db="EMBL/GenBank/DDBJ databases">
        <authorList>
            <person name="Petersen C."/>
        </authorList>
    </citation>
    <scope>NUCLEOTIDE SEQUENCE</scope>
    <source>
        <strain evidence="2">IBT 21917</strain>
    </source>
</reference>
<name>A0A9W9LDK0_9EURO</name>
<dbReference type="InterPro" id="IPR025659">
    <property type="entry name" value="Tubby-like_C"/>
</dbReference>
<evidence type="ECO:0000313" key="3">
    <source>
        <dbReference type="Proteomes" id="UP001146351"/>
    </source>
</evidence>
<dbReference type="Pfam" id="PF04525">
    <property type="entry name" value="LOR"/>
    <property type="match status" value="1"/>
</dbReference>
<proteinExistence type="inferred from homology"/>
<protein>
    <recommendedName>
        <fullName evidence="4">DUF567 domain protein</fullName>
    </recommendedName>
</protein>
<keyword evidence="3" id="KW-1185">Reference proteome</keyword>
<reference evidence="2" key="2">
    <citation type="journal article" date="2023" name="IMA Fungus">
        <title>Comparative genomic study of the Penicillium genus elucidates a diverse pangenome and 15 lateral gene transfer events.</title>
        <authorList>
            <person name="Petersen C."/>
            <person name="Sorensen T."/>
            <person name="Nielsen M.R."/>
            <person name="Sondergaard T.E."/>
            <person name="Sorensen J.L."/>
            <person name="Fitzpatrick D.A."/>
            <person name="Frisvad J.C."/>
            <person name="Nielsen K.L."/>
        </authorList>
    </citation>
    <scope>NUCLEOTIDE SEQUENCE</scope>
    <source>
        <strain evidence="2">IBT 21917</strain>
    </source>
</reference>
<dbReference type="InterPro" id="IPR038595">
    <property type="entry name" value="LOR_sf"/>
</dbReference>
<evidence type="ECO:0000256" key="1">
    <source>
        <dbReference type="ARBA" id="ARBA00005437"/>
    </source>
</evidence>
<dbReference type="Proteomes" id="UP001146351">
    <property type="component" value="Unassembled WGS sequence"/>
</dbReference>
<dbReference type="SUPFAM" id="SSF54518">
    <property type="entry name" value="Tubby C-terminal domain-like"/>
    <property type="match status" value="1"/>
</dbReference>
<dbReference type="EMBL" id="JAPQKO010000008">
    <property type="protein sequence ID" value="KAJ5151791.1"/>
    <property type="molecule type" value="Genomic_DNA"/>
</dbReference>
<evidence type="ECO:0008006" key="4">
    <source>
        <dbReference type="Google" id="ProtNLM"/>
    </source>
</evidence>
<dbReference type="PANTHER" id="PTHR31087">
    <property type="match status" value="1"/>
</dbReference>
<sequence>MGIFGHHNLDPVGEPIAIFDQFVAKEPQTLVLKEKVLSVSGDSFDIKLASGEPLLKVHGAWFSLSGRKKIEDVNGKHLFDIVKEHLHLHTTYAIEDPHRKKICEVKSNLKLLGSKATATFSDLNEKAVSFTMKGGWYDHSADIVNDKTGQTVARIDRKLLSGRDLVFGQQTYAVVVAPGVDVALIAASCICFDEKNNEESG</sequence>
<evidence type="ECO:0000313" key="2">
    <source>
        <dbReference type="EMBL" id="KAJ5151791.1"/>
    </source>
</evidence>
<comment type="similarity">
    <text evidence="1">Belongs to the LOR family.</text>
</comment>
<gene>
    <name evidence="2" type="ORF">N7492_010086</name>
</gene>
<accession>A0A9W9LDK0</accession>
<comment type="caution">
    <text evidence="2">The sequence shown here is derived from an EMBL/GenBank/DDBJ whole genome shotgun (WGS) entry which is preliminary data.</text>
</comment>
<dbReference type="OrthoDB" id="97518at2759"/>
<organism evidence="2 3">
    <name type="scientific">Penicillium capsulatum</name>
    <dbReference type="NCBI Taxonomy" id="69766"/>
    <lineage>
        <taxon>Eukaryota</taxon>
        <taxon>Fungi</taxon>
        <taxon>Dikarya</taxon>
        <taxon>Ascomycota</taxon>
        <taxon>Pezizomycotina</taxon>
        <taxon>Eurotiomycetes</taxon>
        <taxon>Eurotiomycetidae</taxon>
        <taxon>Eurotiales</taxon>
        <taxon>Aspergillaceae</taxon>
        <taxon>Penicillium</taxon>
    </lineage>
</organism>
<dbReference type="InterPro" id="IPR007612">
    <property type="entry name" value="LOR"/>
</dbReference>
<dbReference type="Gene3D" id="2.40.160.200">
    <property type="entry name" value="LURP1-related"/>
    <property type="match status" value="1"/>
</dbReference>